<accession>A0A0E2B140</accession>
<evidence type="ECO:0000313" key="2">
    <source>
        <dbReference type="Proteomes" id="UP000006253"/>
    </source>
</evidence>
<sequence length="57" mass="7145">MYKLPHFTFPEKRIYKIDFFYQTYKNLLLQSVYLKVIQNYIIKYPIRCFRISFAVKI</sequence>
<dbReference type="AlphaFoldDB" id="A0A0E2B140"/>
<organism evidence="1 2">
    <name type="scientific">Leptospira kirschneri str. H1</name>
    <dbReference type="NCBI Taxonomy" id="1049966"/>
    <lineage>
        <taxon>Bacteria</taxon>
        <taxon>Pseudomonadati</taxon>
        <taxon>Spirochaetota</taxon>
        <taxon>Spirochaetia</taxon>
        <taxon>Leptospirales</taxon>
        <taxon>Leptospiraceae</taxon>
        <taxon>Leptospira</taxon>
    </lineage>
</organism>
<evidence type="ECO:0000313" key="1">
    <source>
        <dbReference type="EMBL" id="EKO14961.1"/>
    </source>
</evidence>
<gene>
    <name evidence="1" type="ORF">LEP1GSC081_1403</name>
</gene>
<proteinExistence type="predicted"/>
<dbReference type="EMBL" id="AHMY02000051">
    <property type="protein sequence ID" value="EKO14961.1"/>
    <property type="molecule type" value="Genomic_DNA"/>
</dbReference>
<dbReference type="Proteomes" id="UP000006253">
    <property type="component" value="Unassembled WGS sequence"/>
</dbReference>
<reference evidence="1 2" key="1">
    <citation type="submission" date="2012-10" db="EMBL/GenBank/DDBJ databases">
        <authorList>
            <person name="Harkins D.M."/>
            <person name="Durkin A.S."/>
            <person name="Brinkac L.M."/>
            <person name="Selengut J.D."/>
            <person name="Sanka R."/>
            <person name="DePew J."/>
            <person name="Purushe J."/>
            <person name="Peacock S.J."/>
            <person name="Thaipadungpanit J."/>
            <person name="Wuthiekanun V.W."/>
            <person name="Day N.P."/>
            <person name="Vinetz J.M."/>
            <person name="Sutton G.G."/>
            <person name="Nelson W.C."/>
            <person name="Fouts D.E."/>
        </authorList>
    </citation>
    <scope>NUCLEOTIDE SEQUENCE [LARGE SCALE GENOMIC DNA]</scope>
    <source>
        <strain evidence="1 2">H1</strain>
    </source>
</reference>
<protein>
    <submittedName>
        <fullName evidence="1">Uncharacterized protein</fullName>
    </submittedName>
</protein>
<comment type="caution">
    <text evidence="1">The sequence shown here is derived from an EMBL/GenBank/DDBJ whole genome shotgun (WGS) entry which is preliminary data.</text>
</comment>
<name>A0A0E2B140_9LEPT</name>